<dbReference type="InterPro" id="IPR006260">
    <property type="entry name" value="TonB/TolA_C"/>
</dbReference>
<evidence type="ECO:0000313" key="12">
    <source>
        <dbReference type="EMBL" id="NRT18538.1"/>
    </source>
</evidence>
<evidence type="ECO:0000256" key="3">
    <source>
        <dbReference type="ARBA" id="ARBA00022448"/>
    </source>
</evidence>
<keyword evidence="7" id="KW-0653">Protein transport</keyword>
<dbReference type="InterPro" id="IPR037682">
    <property type="entry name" value="TonB_C"/>
</dbReference>
<evidence type="ECO:0000256" key="2">
    <source>
        <dbReference type="ARBA" id="ARBA00006555"/>
    </source>
</evidence>
<keyword evidence="13" id="KW-1185">Reference proteome</keyword>
<dbReference type="PANTHER" id="PTHR33446">
    <property type="entry name" value="PROTEIN TONB-RELATED"/>
    <property type="match status" value="1"/>
</dbReference>
<keyword evidence="6" id="KW-0812">Transmembrane</keyword>
<feature type="signal peptide" evidence="10">
    <location>
        <begin position="1"/>
        <end position="27"/>
    </location>
</feature>
<evidence type="ECO:0000256" key="5">
    <source>
        <dbReference type="ARBA" id="ARBA00022519"/>
    </source>
</evidence>
<dbReference type="SUPFAM" id="SSF74653">
    <property type="entry name" value="TolA/TonB C-terminal domain"/>
    <property type="match status" value="1"/>
</dbReference>
<dbReference type="Pfam" id="PF03544">
    <property type="entry name" value="TonB_C"/>
    <property type="match status" value="1"/>
</dbReference>
<keyword evidence="10" id="KW-0732">Signal</keyword>
<evidence type="ECO:0000256" key="9">
    <source>
        <dbReference type="ARBA" id="ARBA00023136"/>
    </source>
</evidence>
<organism evidence="12 13">
    <name type="scientific">Hymenobacter caeli</name>
    <dbReference type="NCBI Taxonomy" id="2735894"/>
    <lineage>
        <taxon>Bacteria</taxon>
        <taxon>Pseudomonadati</taxon>
        <taxon>Bacteroidota</taxon>
        <taxon>Cytophagia</taxon>
        <taxon>Cytophagales</taxon>
        <taxon>Hymenobacteraceae</taxon>
        <taxon>Hymenobacter</taxon>
    </lineage>
</organism>
<sequence>MLKNFTKKKIKIGVVMLGLAGVGRVNAQTELATVGPPATSIRLPQLVEGGGDAAIVRAIQLGVRYPKQALRDAAQGQCLVTFAVAPSGQVCQIKMKYSVRADLDTAVVQAVRQLPHLQPAMQHGRPVACLMSAPVTFVISNPPRLPRHPLPGIDSVHVYTTVTYMPVYQGQPGFQQLSADLMVEYLRLSQGTGCFVPRYGTSVVMTVGPSGTLYDVRLLKDDKTEMAALEAQFGDQIAKQEPSEEEKELPEACVAQVAEAARHLPRLTPAYVDGQPVAMRLLLSIRMPRP</sequence>
<accession>A0ABX2FMZ5</accession>
<comment type="subcellular location">
    <subcellularLocation>
        <location evidence="1">Cell inner membrane</location>
        <topology evidence="1">Single-pass membrane protein</topology>
        <orientation evidence="1">Periplasmic side</orientation>
    </subcellularLocation>
</comment>
<evidence type="ECO:0000256" key="4">
    <source>
        <dbReference type="ARBA" id="ARBA00022475"/>
    </source>
</evidence>
<dbReference type="Proteomes" id="UP000779507">
    <property type="component" value="Unassembled WGS sequence"/>
</dbReference>
<dbReference type="PANTHER" id="PTHR33446:SF2">
    <property type="entry name" value="PROTEIN TONB"/>
    <property type="match status" value="1"/>
</dbReference>
<comment type="caution">
    <text evidence="12">The sequence shown here is derived from an EMBL/GenBank/DDBJ whole genome shotgun (WGS) entry which is preliminary data.</text>
</comment>
<keyword evidence="4" id="KW-1003">Cell membrane</keyword>
<evidence type="ECO:0000256" key="6">
    <source>
        <dbReference type="ARBA" id="ARBA00022692"/>
    </source>
</evidence>
<dbReference type="InterPro" id="IPR051045">
    <property type="entry name" value="TonB-dependent_transducer"/>
</dbReference>
<keyword evidence="5" id="KW-0997">Cell inner membrane</keyword>
<evidence type="ECO:0000256" key="8">
    <source>
        <dbReference type="ARBA" id="ARBA00022989"/>
    </source>
</evidence>
<keyword evidence="3" id="KW-0813">Transport</keyword>
<keyword evidence="9" id="KW-0472">Membrane</keyword>
<evidence type="ECO:0000256" key="7">
    <source>
        <dbReference type="ARBA" id="ARBA00022927"/>
    </source>
</evidence>
<name>A0ABX2FMZ5_9BACT</name>
<dbReference type="EMBL" id="JABSNP010000005">
    <property type="protein sequence ID" value="NRT18538.1"/>
    <property type="molecule type" value="Genomic_DNA"/>
</dbReference>
<feature type="chain" id="PRO_5045146511" evidence="10">
    <location>
        <begin position="28"/>
        <end position="290"/>
    </location>
</feature>
<comment type="similarity">
    <text evidence="2">Belongs to the TonB family.</text>
</comment>
<evidence type="ECO:0000259" key="11">
    <source>
        <dbReference type="PROSITE" id="PS52015"/>
    </source>
</evidence>
<proteinExistence type="inferred from homology"/>
<evidence type="ECO:0000313" key="13">
    <source>
        <dbReference type="Proteomes" id="UP000779507"/>
    </source>
</evidence>
<dbReference type="PROSITE" id="PS52015">
    <property type="entry name" value="TONB_CTD"/>
    <property type="match status" value="1"/>
</dbReference>
<gene>
    <name evidence="12" type="ORF">HNP98_001359</name>
</gene>
<evidence type="ECO:0000256" key="10">
    <source>
        <dbReference type="SAM" id="SignalP"/>
    </source>
</evidence>
<protein>
    <submittedName>
        <fullName evidence="12">TonB family protein</fullName>
    </submittedName>
</protein>
<evidence type="ECO:0000256" key="1">
    <source>
        <dbReference type="ARBA" id="ARBA00004383"/>
    </source>
</evidence>
<feature type="domain" description="TonB C-terminal" evidence="11">
    <location>
        <begin position="50"/>
        <end position="146"/>
    </location>
</feature>
<reference evidence="12 13" key="1">
    <citation type="submission" date="2020-05" db="EMBL/GenBank/DDBJ databases">
        <title>Genomic Encyclopedia of Type Strains, Phase IV (KMG-V): Genome sequencing to study the core and pangenomes of soil and plant-associated prokaryotes.</title>
        <authorList>
            <person name="Whitman W."/>
        </authorList>
    </citation>
    <scope>NUCLEOTIDE SEQUENCE [LARGE SCALE GENOMIC DNA]</scope>
    <source>
        <strain evidence="12 13">9A</strain>
    </source>
</reference>
<keyword evidence="8" id="KW-1133">Transmembrane helix</keyword>
<dbReference type="Gene3D" id="3.30.1150.10">
    <property type="match status" value="1"/>
</dbReference>
<dbReference type="NCBIfam" id="TIGR01352">
    <property type="entry name" value="tonB_Cterm"/>
    <property type="match status" value="1"/>
</dbReference>